<evidence type="ECO:0000256" key="1">
    <source>
        <dbReference type="ARBA" id="ARBA00022448"/>
    </source>
</evidence>
<dbReference type="GO" id="GO:0016887">
    <property type="term" value="F:ATP hydrolysis activity"/>
    <property type="evidence" value="ECO:0007669"/>
    <property type="project" value="InterPro"/>
</dbReference>
<dbReference type="InterPro" id="IPR017871">
    <property type="entry name" value="ABC_transporter-like_CS"/>
</dbReference>
<keyword evidence="3" id="KW-0997">Cell inner membrane</keyword>
<dbReference type="OrthoDB" id="9809450at2"/>
<evidence type="ECO:0000256" key="2">
    <source>
        <dbReference type="ARBA" id="ARBA00022475"/>
    </source>
</evidence>
<dbReference type="InterPro" id="IPR003593">
    <property type="entry name" value="AAA+_ATPase"/>
</dbReference>
<organism evidence="9 10">
    <name type="scientific">Poseidonibacter parvus</name>
    <dbReference type="NCBI Taxonomy" id="1850254"/>
    <lineage>
        <taxon>Bacteria</taxon>
        <taxon>Pseudomonadati</taxon>
        <taxon>Campylobacterota</taxon>
        <taxon>Epsilonproteobacteria</taxon>
        <taxon>Campylobacterales</taxon>
        <taxon>Arcobacteraceae</taxon>
        <taxon>Poseidonibacter</taxon>
    </lineage>
</organism>
<evidence type="ECO:0000256" key="5">
    <source>
        <dbReference type="ARBA" id="ARBA00022840"/>
    </source>
</evidence>
<dbReference type="SMART" id="SM00382">
    <property type="entry name" value="AAA"/>
    <property type="match status" value="1"/>
</dbReference>
<evidence type="ECO:0000256" key="4">
    <source>
        <dbReference type="ARBA" id="ARBA00022741"/>
    </source>
</evidence>
<dbReference type="PANTHER" id="PTHR42781">
    <property type="entry name" value="SPERMIDINE/PUTRESCINE IMPORT ATP-BINDING PROTEIN POTA"/>
    <property type="match status" value="1"/>
</dbReference>
<reference evidence="9 10" key="1">
    <citation type="submission" date="2017-01" db="EMBL/GenBank/DDBJ databases">
        <title>Genome sequencing of Arcobacter sp. LPB0137.</title>
        <authorList>
            <person name="Lee G.-W."/>
            <person name="Yi H."/>
        </authorList>
    </citation>
    <scope>NUCLEOTIDE SEQUENCE [LARGE SCALE GENOMIC DNA]</scope>
    <source>
        <strain evidence="9 10">LPB0137</strain>
    </source>
</reference>
<accession>A0A1P8KQX1</accession>
<dbReference type="InterPro" id="IPR003439">
    <property type="entry name" value="ABC_transporter-like_ATP-bd"/>
</dbReference>
<keyword evidence="5" id="KW-0067">ATP-binding</keyword>
<evidence type="ECO:0000256" key="6">
    <source>
        <dbReference type="ARBA" id="ARBA00022967"/>
    </source>
</evidence>
<dbReference type="InterPro" id="IPR027417">
    <property type="entry name" value="P-loop_NTPase"/>
</dbReference>
<evidence type="ECO:0000256" key="7">
    <source>
        <dbReference type="ARBA" id="ARBA00023136"/>
    </source>
</evidence>
<dbReference type="Gene3D" id="3.40.50.300">
    <property type="entry name" value="P-loop containing nucleotide triphosphate hydrolases"/>
    <property type="match status" value="1"/>
</dbReference>
<dbReference type="SUPFAM" id="SSF52540">
    <property type="entry name" value="P-loop containing nucleoside triphosphate hydrolases"/>
    <property type="match status" value="1"/>
</dbReference>
<keyword evidence="10" id="KW-1185">Reference proteome</keyword>
<dbReference type="Proteomes" id="UP000186074">
    <property type="component" value="Chromosome"/>
</dbReference>
<keyword evidence="6" id="KW-1278">Translocase</keyword>
<dbReference type="PROSITE" id="PS00211">
    <property type="entry name" value="ABC_TRANSPORTER_1"/>
    <property type="match status" value="1"/>
</dbReference>
<protein>
    <recommendedName>
        <fullName evidence="8">ABC transporter domain-containing protein</fullName>
    </recommendedName>
</protein>
<sequence>MLKIKNLQYSYENSNSKENYTYNLEVKEQEIVAILGESGSGKSTLLDLIAGFIEALDGSITLNQKELLALGVEKRPISILFQNHNLFEHLNVKKNILLGLGKTNLNDEKRVRNILKDVGLEEFENTLSSQLSGGQQQRVALARVLLRNKPILLLDEPFSGLDEQTKIIMLDLVKNITQEHKLHTIMVTHDKHDCERIASKVYKMKDYLLLEEI</sequence>
<dbReference type="KEGG" id="alp:LPB137_03895"/>
<dbReference type="PANTHER" id="PTHR42781:SF1">
    <property type="entry name" value="THIAMINE IMPORT ATP-BINDING PROTEIN THIQ"/>
    <property type="match status" value="1"/>
</dbReference>
<dbReference type="RefSeq" id="WP_076089202.1">
    <property type="nucleotide sequence ID" value="NZ_CP019070.1"/>
</dbReference>
<keyword evidence="2" id="KW-1003">Cell membrane</keyword>
<evidence type="ECO:0000259" key="8">
    <source>
        <dbReference type="PROSITE" id="PS50893"/>
    </source>
</evidence>
<proteinExistence type="predicted"/>
<dbReference type="STRING" id="1850254.LPB137_03895"/>
<keyword evidence="4" id="KW-0547">Nucleotide-binding</keyword>
<dbReference type="Pfam" id="PF00005">
    <property type="entry name" value="ABC_tran"/>
    <property type="match status" value="1"/>
</dbReference>
<feature type="domain" description="ABC transporter" evidence="8">
    <location>
        <begin position="2"/>
        <end position="213"/>
    </location>
</feature>
<dbReference type="EMBL" id="CP019070">
    <property type="protein sequence ID" value="APW66928.1"/>
    <property type="molecule type" value="Genomic_DNA"/>
</dbReference>
<dbReference type="AlphaFoldDB" id="A0A1P8KQX1"/>
<keyword evidence="7" id="KW-0472">Membrane</keyword>
<evidence type="ECO:0000313" key="9">
    <source>
        <dbReference type="EMBL" id="APW66928.1"/>
    </source>
</evidence>
<evidence type="ECO:0000256" key="3">
    <source>
        <dbReference type="ARBA" id="ARBA00022519"/>
    </source>
</evidence>
<gene>
    <name evidence="9" type="ORF">LPB137_03895</name>
</gene>
<dbReference type="InterPro" id="IPR050093">
    <property type="entry name" value="ABC_SmlMolc_Importer"/>
</dbReference>
<dbReference type="GO" id="GO:0005524">
    <property type="term" value="F:ATP binding"/>
    <property type="evidence" value="ECO:0007669"/>
    <property type="project" value="UniProtKB-KW"/>
</dbReference>
<evidence type="ECO:0000313" key="10">
    <source>
        <dbReference type="Proteomes" id="UP000186074"/>
    </source>
</evidence>
<dbReference type="PROSITE" id="PS50893">
    <property type="entry name" value="ABC_TRANSPORTER_2"/>
    <property type="match status" value="1"/>
</dbReference>
<name>A0A1P8KQX1_9BACT</name>
<keyword evidence="1" id="KW-0813">Transport</keyword>